<evidence type="ECO:0000313" key="1">
    <source>
        <dbReference type="EMBL" id="GGA21883.1"/>
    </source>
</evidence>
<comment type="caution">
    <text evidence="1">The sequence shown here is derived from an EMBL/GenBank/DDBJ whole genome shotgun (WGS) entry which is preliminary data.</text>
</comment>
<dbReference type="RefSeq" id="WP_188792920.1">
    <property type="nucleotide sequence ID" value="NZ_BMJA01000001.1"/>
</dbReference>
<protein>
    <submittedName>
        <fullName evidence="1">Uncharacterized protein</fullName>
    </submittedName>
</protein>
<sequence length="210" mass="24038">MSLSTYKTQLADGRMLQIEDTELERFAKDVGLDNIAPGRYSLLFVFKFVLYTTIEGIEANFILQELKRLEGLSHDAIETKAPTQFSKEPLKGLWHQHFFSARFIPKNIASHMPPKKVEATVKRIFDAAESPVVTKEMIHELASALTHGAMEERASQKKLTGEWIVFAKHDKKNYYLTLTVHPTDRTTGDQAIFDEINDMAFAQFPFLMRN</sequence>
<keyword evidence="2" id="KW-1185">Reference proteome</keyword>
<reference evidence="2" key="1">
    <citation type="journal article" date="2019" name="Int. J. Syst. Evol. Microbiol.">
        <title>The Global Catalogue of Microorganisms (GCM) 10K type strain sequencing project: providing services to taxonomists for standard genome sequencing and annotation.</title>
        <authorList>
            <consortium name="The Broad Institute Genomics Platform"/>
            <consortium name="The Broad Institute Genome Sequencing Center for Infectious Disease"/>
            <person name="Wu L."/>
            <person name="Ma J."/>
        </authorList>
    </citation>
    <scope>NUCLEOTIDE SEQUENCE [LARGE SCALE GENOMIC DNA]</scope>
    <source>
        <strain evidence="2">CGMCC 1.15439</strain>
    </source>
</reference>
<proteinExistence type="predicted"/>
<dbReference type="Proteomes" id="UP000620046">
    <property type="component" value="Unassembled WGS sequence"/>
</dbReference>
<name>A0ABQ1FN99_9GAMM</name>
<gene>
    <name evidence="1" type="ORF">GCM10010981_07540</name>
</gene>
<dbReference type="EMBL" id="BMJA01000001">
    <property type="protein sequence ID" value="GGA21883.1"/>
    <property type="molecule type" value="Genomic_DNA"/>
</dbReference>
<evidence type="ECO:0000313" key="2">
    <source>
        <dbReference type="Proteomes" id="UP000620046"/>
    </source>
</evidence>
<organism evidence="1 2">
    <name type="scientific">Dyella nitratireducens</name>
    <dbReference type="NCBI Taxonomy" id="1849580"/>
    <lineage>
        <taxon>Bacteria</taxon>
        <taxon>Pseudomonadati</taxon>
        <taxon>Pseudomonadota</taxon>
        <taxon>Gammaproteobacteria</taxon>
        <taxon>Lysobacterales</taxon>
        <taxon>Rhodanobacteraceae</taxon>
        <taxon>Dyella</taxon>
    </lineage>
</organism>
<accession>A0ABQ1FN99</accession>